<dbReference type="Proteomes" id="UP001159405">
    <property type="component" value="Unassembled WGS sequence"/>
</dbReference>
<accession>A0ABN8R3L3</accession>
<organism evidence="1 2">
    <name type="scientific">Porites lobata</name>
    <dbReference type="NCBI Taxonomy" id="104759"/>
    <lineage>
        <taxon>Eukaryota</taxon>
        <taxon>Metazoa</taxon>
        <taxon>Cnidaria</taxon>
        <taxon>Anthozoa</taxon>
        <taxon>Hexacorallia</taxon>
        <taxon>Scleractinia</taxon>
        <taxon>Fungiina</taxon>
        <taxon>Poritidae</taxon>
        <taxon>Porites</taxon>
    </lineage>
</organism>
<protein>
    <submittedName>
        <fullName evidence="1">Uncharacterized protein</fullName>
    </submittedName>
</protein>
<sequence length="55" mass="6457">SSGKATLDQERVDLLKNAIREKYGENLLNKKWKVMRQSLNQKCLDIKNKKRPKAE</sequence>
<feature type="non-terminal residue" evidence="1">
    <location>
        <position position="1"/>
    </location>
</feature>
<proteinExistence type="predicted"/>
<keyword evidence="2" id="KW-1185">Reference proteome</keyword>
<gene>
    <name evidence="1" type="ORF">PLOB_00012269</name>
</gene>
<dbReference type="EMBL" id="CALNXK010000168">
    <property type="protein sequence ID" value="CAH3171950.1"/>
    <property type="molecule type" value="Genomic_DNA"/>
</dbReference>
<evidence type="ECO:0000313" key="2">
    <source>
        <dbReference type="Proteomes" id="UP001159405"/>
    </source>
</evidence>
<reference evidence="1 2" key="1">
    <citation type="submission" date="2022-05" db="EMBL/GenBank/DDBJ databases">
        <authorList>
            <consortium name="Genoscope - CEA"/>
            <person name="William W."/>
        </authorList>
    </citation>
    <scope>NUCLEOTIDE SEQUENCE [LARGE SCALE GENOMIC DNA]</scope>
</reference>
<evidence type="ECO:0000313" key="1">
    <source>
        <dbReference type="EMBL" id="CAH3171950.1"/>
    </source>
</evidence>
<name>A0ABN8R3L3_9CNID</name>
<comment type="caution">
    <text evidence="1">The sequence shown here is derived from an EMBL/GenBank/DDBJ whole genome shotgun (WGS) entry which is preliminary data.</text>
</comment>